<evidence type="ECO:0000256" key="2">
    <source>
        <dbReference type="ARBA" id="ARBA00010022"/>
    </source>
</evidence>
<keyword evidence="4" id="KW-0732">Signal</keyword>
<dbReference type="Proteomes" id="UP001627154">
    <property type="component" value="Unassembled WGS sequence"/>
</dbReference>
<proteinExistence type="inferred from homology"/>
<evidence type="ECO:0000313" key="6">
    <source>
        <dbReference type="Proteomes" id="UP001627154"/>
    </source>
</evidence>
<dbReference type="EMBL" id="JBJJXI010000117">
    <property type="protein sequence ID" value="KAL3390633.1"/>
    <property type="molecule type" value="Genomic_DNA"/>
</dbReference>
<keyword evidence="3" id="KW-0964">Secreted</keyword>
<gene>
    <name evidence="5" type="ORF">TKK_014767</name>
</gene>
<keyword evidence="6" id="KW-1185">Reference proteome</keyword>
<comment type="similarity">
    <text evidence="2">Belongs to the NPY family.</text>
</comment>
<dbReference type="Pfam" id="PF00159">
    <property type="entry name" value="Hormone_3"/>
    <property type="match status" value="1"/>
</dbReference>
<protein>
    <submittedName>
        <fullName evidence="5">Uncharacterized protein</fullName>
    </submittedName>
</protein>
<dbReference type="InterPro" id="IPR001955">
    <property type="entry name" value="Pancreatic_hormone-like"/>
</dbReference>
<dbReference type="AlphaFoldDB" id="A0ABD2WCM0"/>
<evidence type="ECO:0000256" key="3">
    <source>
        <dbReference type="ARBA" id="ARBA00022525"/>
    </source>
</evidence>
<name>A0ABD2WCM0_9HYME</name>
<evidence type="ECO:0000256" key="1">
    <source>
        <dbReference type="ARBA" id="ARBA00004613"/>
    </source>
</evidence>
<reference evidence="5 6" key="1">
    <citation type="journal article" date="2024" name="bioRxiv">
        <title>A reference genome for Trichogramma kaykai: A tiny desert-dwelling parasitoid wasp with competing sex-ratio distorters.</title>
        <authorList>
            <person name="Culotta J."/>
            <person name="Lindsey A.R."/>
        </authorList>
    </citation>
    <scope>NUCLEOTIDE SEQUENCE [LARGE SCALE GENOMIC DNA]</scope>
    <source>
        <strain evidence="5 6">KSX58</strain>
    </source>
</reference>
<comment type="caution">
    <text evidence="5">The sequence shown here is derived from an EMBL/GenBank/DDBJ whole genome shotgun (WGS) entry which is preliminary data.</text>
</comment>
<sequence length="128" mass="15002">MKNTGLAILLLTLILVEFRSVKCNPEPMMRPTRPKVFTSPEELRQYLELVKDYFTVHGKARYGKRADHQSRLINKNVYLSNLLEILMTLNMHNQLNEVEGRYESVENNKDDSHDGVNELLDKMHLFLE</sequence>
<feature type="chain" id="PRO_5044850975" evidence="4">
    <location>
        <begin position="24"/>
        <end position="128"/>
    </location>
</feature>
<accession>A0ABD2WCM0</accession>
<feature type="signal peptide" evidence="4">
    <location>
        <begin position="1"/>
        <end position="23"/>
    </location>
</feature>
<comment type="subcellular location">
    <subcellularLocation>
        <location evidence="1">Secreted</location>
    </subcellularLocation>
</comment>
<evidence type="ECO:0000256" key="4">
    <source>
        <dbReference type="SAM" id="SignalP"/>
    </source>
</evidence>
<dbReference type="GO" id="GO:0005576">
    <property type="term" value="C:extracellular region"/>
    <property type="evidence" value="ECO:0007669"/>
    <property type="project" value="UniProtKB-SubCell"/>
</dbReference>
<evidence type="ECO:0000313" key="5">
    <source>
        <dbReference type="EMBL" id="KAL3390633.1"/>
    </source>
</evidence>
<dbReference type="PROSITE" id="PS50276">
    <property type="entry name" value="PANCREATIC_HORMONE_2"/>
    <property type="match status" value="1"/>
</dbReference>
<organism evidence="5 6">
    <name type="scientific">Trichogramma kaykai</name>
    <dbReference type="NCBI Taxonomy" id="54128"/>
    <lineage>
        <taxon>Eukaryota</taxon>
        <taxon>Metazoa</taxon>
        <taxon>Ecdysozoa</taxon>
        <taxon>Arthropoda</taxon>
        <taxon>Hexapoda</taxon>
        <taxon>Insecta</taxon>
        <taxon>Pterygota</taxon>
        <taxon>Neoptera</taxon>
        <taxon>Endopterygota</taxon>
        <taxon>Hymenoptera</taxon>
        <taxon>Apocrita</taxon>
        <taxon>Proctotrupomorpha</taxon>
        <taxon>Chalcidoidea</taxon>
        <taxon>Trichogrammatidae</taxon>
        <taxon>Trichogramma</taxon>
    </lineage>
</organism>